<dbReference type="PRINTS" id="PR00368">
    <property type="entry name" value="FADPNR"/>
</dbReference>
<comment type="catalytic activity">
    <reaction evidence="3">
        <text>[thioredoxin]-dithiol + NADP(+) = [thioredoxin]-disulfide + NADPH + H(+)</text>
        <dbReference type="Rhea" id="RHEA:20345"/>
        <dbReference type="Rhea" id="RHEA-COMP:10698"/>
        <dbReference type="Rhea" id="RHEA-COMP:10700"/>
        <dbReference type="ChEBI" id="CHEBI:15378"/>
        <dbReference type="ChEBI" id="CHEBI:29950"/>
        <dbReference type="ChEBI" id="CHEBI:50058"/>
        <dbReference type="ChEBI" id="CHEBI:57783"/>
        <dbReference type="ChEBI" id="CHEBI:58349"/>
        <dbReference type="EC" id="1.8.1.9"/>
    </reaction>
</comment>
<reference evidence="7" key="1">
    <citation type="submission" date="2016-06" db="EMBL/GenBank/DDBJ databases">
        <authorList>
            <person name="Varghese N."/>
            <person name="Submissions Spin"/>
        </authorList>
    </citation>
    <scope>NUCLEOTIDE SEQUENCE [LARGE SCALE GENOMIC DNA]</scope>
    <source>
        <strain evidence="7">DSM 44875</strain>
    </source>
</reference>
<keyword evidence="2" id="KW-0560">Oxidoreductase</keyword>
<dbReference type="InterPro" id="IPR029063">
    <property type="entry name" value="SAM-dependent_MTases_sf"/>
</dbReference>
<evidence type="ECO:0000256" key="2">
    <source>
        <dbReference type="ARBA" id="ARBA00023002"/>
    </source>
</evidence>
<feature type="domain" description="FAD/NAD(P)-binding" evidence="4">
    <location>
        <begin position="17"/>
        <end position="299"/>
    </location>
</feature>
<dbReference type="InterPro" id="IPR041698">
    <property type="entry name" value="Methyltransf_25"/>
</dbReference>
<dbReference type="InterPro" id="IPR036188">
    <property type="entry name" value="FAD/NAD-bd_sf"/>
</dbReference>
<sequence length="536" mass="56521">MVGSADEQGEIPVDETYDVVVVGGGAAGLSGALALSRARRSVLVIDSGEPRNAPAGHVHNYLAREGTPPAELLAAGRAEVAGYGGKFLDGRVEAVTRDDDGFHLGLDDGREVRARRLLVATGLTDELPDVPGVAQRWGRDVLHCPYCHGWEVQDRRIGVLATGPLAVHQAEMWRQWSSDVLLLLHDAPAPDEETAERLAARSIAVVPGPVAGLEVTGDALTGVRLASGRVVALDAVVVTARPVARAGMLVGLGLAPEEVTMGGHVIGTQIPADATGATTVPGVWVAGNVADVRGQVIASAAAGLTAGAAINADLIAEETRDAVTAYRQVLATAFEEPAWEERYRSRPAVWSGRPNPQLVTEATDLVPGRALDVGSGEGADAVWLAERGWRVTAVDISTTALSRAAGHADAAGVGERIEWTHADLREKPPAEEAYDLVSAQFMHLPPAQRRELFARLAAAVAPGGTLLIVGHHPSDLWTSAHRMHLPDMMYTAEDVAAALDPAQWEVRTAEARPRPATDPDGKNITLHDAVLVARRR</sequence>
<dbReference type="InterPro" id="IPR023753">
    <property type="entry name" value="FAD/NAD-binding_dom"/>
</dbReference>
<dbReference type="Gene3D" id="3.40.50.150">
    <property type="entry name" value="Vaccinia Virus protein VP39"/>
    <property type="match status" value="1"/>
</dbReference>
<keyword evidence="7" id="KW-1185">Reference proteome</keyword>
<dbReference type="PRINTS" id="PR00469">
    <property type="entry name" value="PNDRDTASEII"/>
</dbReference>
<keyword evidence="1" id="KW-0285">Flavoprotein</keyword>
<dbReference type="CDD" id="cd02440">
    <property type="entry name" value="AdoMet_MTases"/>
    <property type="match status" value="1"/>
</dbReference>
<dbReference type="SUPFAM" id="SSF51905">
    <property type="entry name" value="FAD/NAD(P)-binding domain"/>
    <property type="match status" value="1"/>
</dbReference>
<evidence type="ECO:0000313" key="7">
    <source>
        <dbReference type="Proteomes" id="UP000198243"/>
    </source>
</evidence>
<evidence type="ECO:0000256" key="1">
    <source>
        <dbReference type="ARBA" id="ARBA00022630"/>
    </source>
</evidence>
<dbReference type="PANTHER" id="PTHR48105">
    <property type="entry name" value="THIOREDOXIN REDUCTASE 1-RELATED-RELATED"/>
    <property type="match status" value="1"/>
</dbReference>
<evidence type="ECO:0000259" key="5">
    <source>
        <dbReference type="Pfam" id="PF13649"/>
    </source>
</evidence>
<dbReference type="OrthoDB" id="9786503at2"/>
<proteinExistence type="predicted"/>
<dbReference type="SUPFAM" id="SSF53335">
    <property type="entry name" value="S-adenosyl-L-methionine-dependent methyltransferases"/>
    <property type="match status" value="1"/>
</dbReference>
<protein>
    <submittedName>
        <fullName evidence="6">Thioredoxin reductase</fullName>
    </submittedName>
</protein>
<dbReference type="Pfam" id="PF13649">
    <property type="entry name" value="Methyltransf_25"/>
    <property type="match status" value="1"/>
</dbReference>
<dbReference type="Gene3D" id="3.50.50.60">
    <property type="entry name" value="FAD/NAD(P)-binding domain"/>
    <property type="match status" value="2"/>
</dbReference>
<dbReference type="Proteomes" id="UP000198243">
    <property type="component" value="Chromosome I"/>
</dbReference>
<accession>A0A1C4XK88</accession>
<dbReference type="EMBL" id="LT607412">
    <property type="protein sequence ID" value="SCF08895.1"/>
    <property type="molecule type" value="Genomic_DNA"/>
</dbReference>
<evidence type="ECO:0000313" key="6">
    <source>
        <dbReference type="EMBL" id="SCF08895.1"/>
    </source>
</evidence>
<organism evidence="6 7">
    <name type="scientific">Micromonospora coriariae</name>
    <dbReference type="NCBI Taxonomy" id="285665"/>
    <lineage>
        <taxon>Bacteria</taxon>
        <taxon>Bacillati</taxon>
        <taxon>Actinomycetota</taxon>
        <taxon>Actinomycetes</taxon>
        <taxon>Micromonosporales</taxon>
        <taxon>Micromonosporaceae</taxon>
        <taxon>Micromonospora</taxon>
    </lineage>
</organism>
<feature type="domain" description="Methyltransferase" evidence="5">
    <location>
        <begin position="371"/>
        <end position="464"/>
    </location>
</feature>
<dbReference type="Pfam" id="PF07992">
    <property type="entry name" value="Pyr_redox_2"/>
    <property type="match status" value="1"/>
</dbReference>
<evidence type="ECO:0000259" key="4">
    <source>
        <dbReference type="Pfam" id="PF07992"/>
    </source>
</evidence>
<name>A0A1C4XK88_9ACTN</name>
<gene>
    <name evidence="6" type="ORF">GA0070607_5392</name>
</gene>
<dbReference type="GO" id="GO:0004791">
    <property type="term" value="F:thioredoxin-disulfide reductase (NADPH) activity"/>
    <property type="evidence" value="ECO:0007669"/>
    <property type="project" value="UniProtKB-EC"/>
</dbReference>
<dbReference type="AlphaFoldDB" id="A0A1C4XK88"/>
<evidence type="ECO:0000256" key="3">
    <source>
        <dbReference type="ARBA" id="ARBA00048132"/>
    </source>
</evidence>
<dbReference type="InterPro" id="IPR050097">
    <property type="entry name" value="Ferredoxin-NADP_redctase_2"/>
</dbReference>